<dbReference type="EMBL" id="BSYO01000012">
    <property type="protein sequence ID" value="GMH12877.1"/>
    <property type="molecule type" value="Genomic_DNA"/>
</dbReference>
<organism evidence="1 2">
    <name type="scientific">Nepenthes gracilis</name>
    <name type="common">Slender pitcher plant</name>
    <dbReference type="NCBI Taxonomy" id="150966"/>
    <lineage>
        <taxon>Eukaryota</taxon>
        <taxon>Viridiplantae</taxon>
        <taxon>Streptophyta</taxon>
        <taxon>Embryophyta</taxon>
        <taxon>Tracheophyta</taxon>
        <taxon>Spermatophyta</taxon>
        <taxon>Magnoliopsida</taxon>
        <taxon>eudicotyledons</taxon>
        <taxon>Gunneridae</taxon>
        <taxon>Pentapetalae</taxon>
        <taxon>Caryophyllales</taxon>
        <taxon>Nepenthaceae</taxon>
        <taxon>Nepenthes</taxon>
    </lineage>
</organism>
<comment type="caution">
    <text evidence="1">The sequence shown here is derived from an EMBL/GenBank/DDBJ whole genome shotgun (WGS) entry which is preliminary data.</text>
</comment>
<name>A0AAD3SKJ3_NEPGR</name>
<reference evidence="1" key="1">
    <citation type="submission" date="2023-05" db="EMBL/GenBank/DDBJ databases">
        <title>Nepenthes gracilis genome sequencing.</title>
        <authorList>
            <person name="Fukushima K."/>
        </authorList>
    </citation>
    <scope>NUCLEOTIDE SEQUENCE</scope>
    <source>
        <strain evidence="1">SING2019-196</strain>
    </source>
</reference>
<keyword evidence="2" id="KW-1185">Reference proteome</keyword>
<sequence length="87" mass="9022">MVGIGLSFWTGLYALSSVPDAAHSSFGADVAAVAAVPLLDETPFYCGCYCWSAVGSMGLRTVVTEVPAGLWRTCPAVQLQLAVAILT</sequence>
<dbReference type="Proteomes" id="UP001279734">
    <property type="component" value="Unassembled WGS sequence"/>
</dbReference>
<protein>
    <submittedName>
        <fullName evidence="1">Uncharacterized protein</fullName>
    </submittedName>
</protein>
<evidence type="ECO:0000313" key="2">
    <source>
        <dbReference type="Proteomes" id="UP001279734"/>
    </source>
</evidence>
<gene>
    <name evidence="1" type="ORF">Nepgr_014718</name>
</gene>
<proteinExistence type="predicted"/>
<accession>A0AAD3SKJ3</accession>
<dbReference type="AlphaFoldDB" id="A0AAD3SKJ3"/>
<evidence type="ECO:0000313" key="1">
    <source>
        <dbReference type="EMBL" id="GMH12877.1"/>
    </source>
</evidence>